<feature type="transmembrane region" description="Helical" evidence="7">
    <location>
        <begin position="9"/>
        <end position="27"/>
    </location>
</feature>
<protein>
    <submittedName>
        <fullName evidence="9">ABC transporter permease</fullName>
    </submittedName>
</protein>
<feature type="transmembrane region" description="Helical" evidence="7">
    <location>
        <begin position="136"/>
        <end position="157"/>
    </location>
</feature>
<dbReference type="InterPro" id="IPR035906">
    <property type="entry name" value="MetI-like_sf"/>
</dbReference>
<keyword evidence="2 7" id="KW-0813">Transport</keyword>
<feature type="transmembrane region" description="Helical" evidence="7">
    <location>
        <begin position="181"/>
        <end position="201"/>
    </location>
</feature>
<keyword evidence="4 7" id="KW-0812">Transmembrane</keyword>
<feature type="transmembrane region" description="Helical" evidence="7">
    <location>
        <begin position="239"/>
        <end position="265"/>
    </location>
</feature>
<reference evidence="9" key="2">
    <citation type="journal article" date="2021" name="PeerJ">
        <title>Extensive microbial diversity within the chicken gut microbiome revealed by metagenomics and culture.</title>
        <authorList>
            <person name="Gilroy R."/>
            <person name="Ravi A."/>
            <person name="Getino M."/>
            <person name="Pursley I."/>
            <person name="Horton D.L."/>
            <person name="Alikhan N.F."/>
            <person name="Baker D."/>
            <person name="Gharbi K."/>
            <person name="Hall N."/>
            <person name="Watson M."/>
            <person name="Adriaenssens E.M."/>
            <person name="Foster-Nyarko E."/>
            <person name="Jarju S."/>
            <person name="Secka A."/>
            <person name="Antonio M."/>
            <person name="Oren A."/>
            <person name="Chaudhuri R.R."/>
            <person name="La Ragione R."/>
            <person name="Hildebrand F."/>
            <person name="Pallen M.J."/>
        </authorList>
    </citation>
    <scope>NUCLEOTIDE SEQUENCE</scope>
    <source>
        <strain evidence="9">ChiSxjej1B13-7041</strain>
    </source>
</reference>
<proteinExistence type="inferred from homology"/>
<sequence length="318" mass="34457">MGKYVLKRLGIALVTFFGITLLAYILTSMMPGSPIDFIVSSNPNITADQIAVLEEKMGLNQPVVVQYIKWLGELLQGNLGYSYRTGNPVLTEIMVKLGGTLLLVGASMVVSLIIAIPLGTLAALKPNSVFDYISSGLAFIGNSTPGFFAGMIFIYFFCVRTNLFPMGGMYTSPSDKSVGDLLYHMVLPCFALALQQIGGYMRHVRSNMLETMGEDYIRTSKAKGLGRTRVVIAHGLRNAMVPIVTIVGMNIPLLIGGSVVTETVFSWPGIGMLMTTSINARDYPVIMGVTVIVATAVLIGNILIDFIYCIVDPRVKYS</sequence>
<evidence type="ECO:0000256" key="5">
    <source>
        <dbReference type="ARBA" id="ARBA00022989"/>
    </source>
</evidence>
<dbReference type="EMBL" id="DVHU01000040">
    <property type="protein sequence ID" value="HIR92668.1"/>
    <property type="molecule type" value="Genomic_DNA"/>
</dbReference>
<dbReference type="Gene3D" id="1.10.3720.10">
    <property type="entry name" value="MetI-like"/>
    <property type="match status" value="1"/>
</dbReference>
<comment type="subcellular location">
    <subcellularLocation>
        <location evidence="1 7">Cell membrane</location>
        <topology evidence="1 7">Multi-pass membrane protein</topology>
    </subcellularLocation>
</comment>
<dbReference type="PANTHER" id="PTHR43163">
    <property type="entry name" value="DIPEPTIDE TRANSPORT SYSTEM PERMEASE PROTEIN DPPB-RELATED"/>
    <property type="match status" value="1"/>
</dbReference>
<evidence type="ECO:0000256" key="4">
    <source>
        <dbReference type="ARBA" id="ARBA00022692"/>
    </source>
</evidence>
<comment type="similarity">
    <text evidence="7">Belongs to the binding-protein-dependent transport system permease family.</text>
</comment>
<keyword evidence="6 7" id="KW-0472">Membrane</keyword>
<dbReference type="AlphaFoldDB" id="A0A9D1JF75"/>
<dbReference type="Proteomes" id="UP000886841">
    <property type="component" value="Unassembled WGS sequence"/>
</dbReference>
<dbReference type="CDD" id="cd06261">
    <property type="entry name" value="TM_PBP2"/>
    <property type="match status" value="1"/>
</dbReference>
<organism evidence="9 10">
    <name type="scientific">Candidatus Egerieimonas intestinavium</name>
    <dbReference type="NCBI Taxonomy" id="2840777"/>
    <lineage>
        <taxon>Bacteria</taxon>
        <taxon>Bacillati</taxon>
        <taxon>Bacillota</taxon>
        <taxon>Clostridia</taxon>
        <taxon>Lachnospirales</taxon>
        <taxon>Lachnospiraceae</taxon>
        <taxon>Lachnospiraceae incertae sedis</taxon>
        <taxon>Candidatus Egerieimonas</taxon>
    </lineage>
</organism>
<reference evidence="9" key="1">
    <citation type="submission" date="2020-10" db="EMBL/GenBank/DDBJ databases">
        <authorList>
            <person name="Gilroy R."/>
        </authorList>
    </citation>
    <scope>NUCLEOTIDE SEQUENCE</scope>
    <source>
        <strain evidence="9">ChiSxjej1B13-7041</strain>
    </source>
</reference>
<dbReference type="InterPro" id="IPR000515">
    <property type="entry name" value="MetI-like"/>
</dbReference>
<evidence type="ECO:0000313" key="10">
    <source>
        <dbReference type="Proteomes" id="UP000886841"/>
    </source>
</evidence>
<evidence type="ECO:0000256" key="2">
    <source>
        <dbReference type="ARBA" id="ARBA00022448"/>
    </source>
</evidence>
<name>A0A9D1JF75_9FIRM</name>
<dbReference type="PROSITE" id="PS50928">
    <property type="entry name" value="ABC_TM1"/>
    <property type="match status" value="1"/>
</dbReference>
<comment type="caution">
    <text evidence="9">The sequence shown here is derived from an EMBL/GenBank/DDBJ whole genome shotgun (WGS) entry which is preliminary data.</text>
</comment>
<evidence type="ECO:0000256" key="6">
    <source>
        <dbReference type="ARBA" id="ARBA00023136"/>
    </source>
</evidence>
<feature type="domain" description="ABC transmembrane type-1" evidence="8">
    <location>
        <begin position="97"/>
        <end position="304"/>
    </location>
</feature>
<accession>A0A9D1JF75</accession>
<dbReference type="Pfam" id="PF00528">
    <property type="entry name" value="BPD_transp_1"/>
    <property type="match status" value="1"/>
</dbReference>
<evidence type="ECO:0000313" key="9">
    <source>
        <dbReference type="EMBL" id="HIR92668.1"/>
    </source>
</evidence>
<evidence type="ECO:0000256" key="7">
    <source>
        <dbReference type="RuleBase" id="RU363032"/>
    </source>
</evidence>
<dbReference type="Pfam" id="PF19300">
    <property type="entry name" value="BPD_transp_1_N"/>
    <property type="match status" value="1"/>
</dbReference>
<gene>
    <name evidence="9" type="ORF">IAB98_04525</name>
</gene>
<keyword evidence="5 7" id="KW-1133">Transmembrane helix</keyword>
<dbReference type="SUPFAM" id="SSF161098">
    <property type="entry name" value="MetI-like"/>
    <property type="match status" value="1"/>
</dbReference>
<dbReference type="GO" id="GO:0055085">
    <property type="term" value="P:transmembrane transport"/>
    <property type="evidence" value="ECO:0007669"/>
    <property type="project" value="InterPro"/>
</dbReference>
<dbReference type="InterPro" id="IPR045621">
    <property type="entry name" value="BPD_transp_1_N"/>
</dbReference>
<feature type="transmembrane region" description="Helical" evidence="7">
    <location>
        <begin position="101"/>
        <end position="124"/>
    </location>
</feature>
<feature type="transmembrane region" description="Helical" evidence="7">
    <location>
        <begin position="285"/>
        <end position="311"/>
    </location>
</feature>
<keyword evidence="3" id="KW-1003">Cell membrane</keyword>
<evidence type="ECO:0000256" key="3">
    <source>
        <dbReference type="ARBA" id="ARBA00022475"/>
    </source>
</evidence>
<dbReference type="PANTHER" id="PTHR43163:SF6">
    <property type="entry name" value="DIPEPTIDE TRANSPORT SYSTEM PERMEASE PROTEIN DPPB-RELATED"/>
    <property type="match status" value="1"/>
</dbReference>
<dbReference type="GO" id="GO:0005886">
    <property type="term" value="C:plasma membrane"/>
    <property type="evidence" value="ECO:0007669"/>
    <property type="project" value="UniProtKB-SubCell"/>
</dbReference>
<evidence type="ECO:0000259" key="8">
    <source>
        <dbReference type="PROSITE" id="PS50928"/>
    </source>
</evidence>
<evidence type="ECO:0000256" key="1">
    <source>
        <dbReference type="ARBA" id="ARBA00004651"/>
    </source>
</evidence>